<dbReference type="Pfam" id="PF13472">
    <property type="entry name" value="Lipase_GDSL_2"/>
    <property type="match status" value="1"/>
</dbReference>
<dbReference type="Pfam" id="PF18647">
    <property type="entry name" value="Fungal_lectin_2"/>
    <property type="match status" value="1"/>
</dbReference>
<keyword evidence="1" id="KW-0732">Signal</keyword>
<evidence type="ECO:0000256" key="1">
    <source>
        <dbReference type="SAM" id="SignalP"/>
    </source>
</evidence>
<dbReference type="InterPro" id="IPR037460">
    <property type="entry name" value="SEST-like"/>
</dbReference>
<name>A0AAD5RZ88_9PEZI</name>
<dbReference type="Proteomes" id="UP001201980">
    <property type="component" value="Unassembled WGS sequence"/>
</dbReference>
<evidence type="ECO:0000259" key="2">
    <source>
        <dbReference type="Pfam" id="PF13472"/>
    </source>
</evidence>
<dbReference type="GO" id="GO:0006629">
    <property type="term" value="P:lipid metabolic process"/>
    <property type="evidence" value="ECO:0007669"/>
    <property type="project" value="TreeGrafter"/>
</dbReference>
<dbReference type="Gene3D" id="3.40.50.1110">
    <property type="entry name" value="SGNH hydrolase"/>
    <property type="match status" value="1"/>
</dbReference>
<keyword evidence="4" id="KW-1185">Reference proteome</keyword>
<gene>
    <name evidence="3" type="ORF">MKZ38_003182</name>
</gene>
<organism evidence="3 4">
    <name type="scientific">Zalerion maritima</name>
    <dbReference type="NCBI Taxonomy" id="339359"/>
    <lineage>
        <taxon>Eukaryota</taxon>
        <taxon>Fungi</taxon>
        <taxon>Dikarya</taxon>
        <taxon>Ascomycota</taxon>
        <taxon>Pezizomycotina</taxon>
        <taxon>Sordariomycetes</taxon>
        <taxon>Lulworthiomycetidae</taxon>
        <taxon>Lulworthiales</taxon>
        <taxon>Lulworthiaceae</taxon>
        <taxon>Zalerion</taxon>
    </lineage>
</organism>
<dbReference type="EMBL" id="JAKWBI020000001">
    <property type="protein sequence ID" value="KAJ2907326.1"/>
    <property type="molecule type" value="Genomic_DNA"/>
</dbReference>
<comment type="caution">
    <text evidence="3">The sequence shown here is derived from an EMBL/GenBank/DDBJ whole genome shotgun (WGS) entry which is preliminary data.</text>
</comment>
<accession>A0AAD5RZ88</accession>
<dbReference type="InterPro" id="IPR036514">
    <property type="entry name" value="SGNH_hydro_sf"/>
</dbReference>
<evidence type="ECO:0000313" key="4">
    <source>
        <dbReference type="Proteomes" id="UP001201980"/>
    </source>
</evidence>
<dbReference type="AlphaFoldDB" id="A0AAD5RZ88"/>
<dbReference type="InterPro" id="IPR013830">
    <property type="entry name" value="SGNH_hydro"/>
</dbReference>
<dbReference type="PANTHER" id="PTHR37981:SF1">
    <property type="entry name" value="SGNH HYDROLASE-TYPE ESTERASE DOMAIN-CONTAINING PROTEIN"/>
    <property type="match status" value="1"/>
</dbReference>
<dbReference type="CDD" id="cd01823">
    <property type="entry name" value="SEST_like"/>
    <property type="match status" value="1"/>
</dbReference>
<protein>
    <recommendedName>
        <fullName evidence="2">SGNH hydrolase-type esterase domain-containing protein</fullName>
    </recommendedName>
</protein>
<feature type="domain" description="SGNH hydrolase-type esterase" evidence="2">
    <location>
        <begin position="52"/>
        <end position="249"/>
    </location>
</feature>
<proteinExistence type="predicted"/>
<dbReference type="GO" id="GO:0016788">
    <property type="term" value="F:hydrolase activity, acting on ester bonds"/>
    <property type="evidence" value="ECO:0007669"/>
    <property type="project" value="InterPro"/>
</dbReference>
<dbReference type="SUPFAM" id="SSF52266">
    <property type="entry name" value="SGNH hydrolase"/>
    <property type="match status" value="1"/>
</dbReference>
<sequence length="657" mass="73987">MASFSFSSLLLLSCAGSVLSAVPHPSPHANSLLAPRASDDASDFSWIKRWAAIGDSFSAGIGAGTGLYPSQDAYHCSRYNEAYPALLNEFFGSSVEDFQYTACSGDKSIHIYNQAKDLEGDLDLVVLTAGGNDMCLSKVIEYCIFRGWILTKESTCDTWVTEALNNLDEIIKDNLKSIVSALSDKVNDDGLVVFNTYAEYFNEASGDCNGECWYLFSSDPAVELSVERRQIFNEMVKAINKLIQEVVDEATDDDAIKFSIVTSDWNVWVTEAVDGQYCDPDSTGAYPDSGVPELQFFKPDTTCNVENLRKRELVRANDTRVLSEEDRMVLREMHLEAEESYAHNKALWETSKNPSRHVLGQLDPRQSTSPLEPLCGRSSTDETSWIVVPDFLGKMFHPNERGHLTIASFVMGNIINFRSKQLGTDNPMCAKADDFKCWKKEGNKGYVDYNLIYESKEDFCNNERPSDSAGWRLSKTYYKDTPEEHQFLIIADDDQDEFDEDMCHSSFKRILDGCDGNDSDNPLNWKSGGRWVHEGYTYEVNPKRDNRPWPPPKERSGICLGKTVGLILFDEYWIRGKGWSTWDYGKDTLLPAIKSCVGLGVTGWQFAYLDEPDWADNEWHAAFKTPVATKARCFDNNKVQFKAGGFSDGCHYEKTIE</sequence>
<evidence type="ECO:0000313" key="3">
    <source>
        <dbReference type="EMBL" id="KAJ2907326.1"/>
    </source>
</evidence>
<feature type="chain" id="PRO_5041952053" description="SGNH hydrolase-type esterase domain-containing protein" evidence="1">
    <location>
        <begin position="21"/>
        <end position="657"/>
    </location>
</feature>
<dbReference type="PANTHER" id="PTHR37981">
    <property type="entry name" value="LIPASE 2"/>
    <property type="match status" value="1"/>
</dbReference>
<feature type="signal peptide" evidence="1">
    <location>
        <begin position="1"/>
        <end position="20"/>
    </location>
</feature>
<reference evidence="3" key="1">
    <citation type="submission" date="2022-07" db="EMBL/GenBank/DDBJ databases">
        <title>Draft genome sequence of Zalerion maritima ATCC 34329, a (micro)plastics degrading marine fungus.</title>
        <authorList>
            <person name="Paco A."/>
            <person name="Goncalves M.F.M."/>
            <person name="Rocha-Santos T.A.P."/>
            <person name="Alves A."/>
        </authorList>
    </citation>
    <scope>NUCLEOTIDE SEQUENCE</scope>
    <source>
        <strain evidence="3">ATCC 34329</strain>
    </source>
</reference>